<dbReference type="PANTHER" id="PTHR12649">
    <property type="entry name" value="PEPTIDYL-TRNA HYDROLASE 2"/>
    <property type="match status" value="1"/>
</dbReference>
<dbReference type="Proteomes" id="UP000033063">
    <property type="component" value="Chromosome"/>
</dbReference>
<keyword evidence="5 9" id="KW-0378">Hydrolase</keyword>
<keyword evidence="4 9" id="KW-0963">Cytoplasm</keyword>
<evidence type="ECO:0000256" key="3">
    <source>
        <dbReference type="ARBA" id="ARBA00013260"/>
    </source>
</evidence>
<evidence type="ECO:0000256" key="1">
    <source>
        <dbReference type="ARBA" id="ARBA00003043"/>
    </source>
</evidence>
<dbReference type="CDD" id="cd02430">
    <property type="entry name" value="PTH2"/>
    <property type="match status" value="1"/>
</dbReference>
<dbReference type="InterPro" id="IPR023476">
    <property type="entry name" value="Pep_tRNA_hydro_II_dom_sf"/>
</dbReference>
<evidence type="ECO:0000313" key="10">
    <source>
        <dbReference type="EMBL" id="AKB67746.1"/>
    </source>
</evidence>
<accession>A0A0E3LVW8</accession>
<evidence type="ECO:0000256" key="5">
    <source>
        <dbReference type="ARBA" id="ARBA00022801"/>
    </source>
</evidence>
<evidence type="ECO:0000256" key="6">
    <source>
        <dbReference type="ARBA" id="ARBA00038050"/>
    </source>
</evidence>
<dbReference type="RefSeq" id="WP_048038249.1">
    <property type="nucleotide sequence ID" value="NZ_CP009513.1"/>
</dbReference>
<dbReference type="InterPro" id="IPR002833">
    <property type="entry name" value="PTH2"/>
</dbReference>
<dbReference type="GeneID" id="24850876"/>
<dbReference type="HOGENOM" id="CLU_073661_2_2_2"/>
<dbReference type="GO" id="GO:0004045">
    <property type="term" value="F:peptidyl-tRNA hydrolase activity"/>
    <property type="evidence" value="ECO:0007669"/>
    <property type="project" value="UniProtKB-UniRule"/>
</dbReference>
<protein>
    <recommendedName>
        <fullName evidence="8 9">Peptidyl-tRNA hydrolase</fullName>
        <shortName evidence="9">PTH</shortName>
        <ecNumber evidence="3 9">3.1.1.29</ecNumber>
    </recommendedName>
</protein>
<dbReference type="Pfam" id="PF01981">
    <property type="entry name" value="PTH2"/>
    <property type="match status" value="1"/>
</dbReference>
<dbReference type="HAMAP" id="MF_00628">
    <property type="entry name" value="Pept_tRNA_hydro_arch"/>
    <property type="match status" value="1"/>
</dbReference>
<dbReference type="GO" id="GO:0005829">
    <property type="term" value="C:cytosol"/>
    <property type="evidence" value="ECO:0007669"/>
    <property type="project" value="TreeGrafter"/>
</dbReference>
<comment type="function">
    <text evidence="1 9">The natural substrate for this enzyme may be peptidyl-tRNAs which drop off the ribosome during protein synthesis.</text>
</comment>
<dbReference type="NCBIfam" id="TIGR00283">
    <property type="entry name" value="arch_pth2"/>
    <property type="match status" value="1"/>
</dbReference>
<dbReference type="PATRIC" id="fig|1434114.4.peg.1502"/>
<sequence>MSEYKQCIVTRDDLKLSKGKFAVQVAHAALSAAEWASKGDLEKWKEGGQKKIVLKVPSIKELYELKEKARREGLPTALIQDAGLTEIPPGTVTVLGIGPAKEELIDKITKDLKLV</sequence>
<dbReference type="AlphaFoldDB" id="A0A0E3LVW8"/>
<dbReference type="SUPFAM" id="SSF102462">
    <property type="entry name" value="Peptidyl-tRNA hydrolase II"/>
    <property type="match status" value="1"/>
</dbReference>
<gene>
    <name evidence="9" type="primary">pth</name>
    <name evidence="10" type="ORF">MSMAL_1203</name>
</gene>
<reference evidence="10 11" key="1">
    <citation type="submission" date="2014-07" db="EMBL/GenBank/DDBJ databases">
        <title>Methanogenic archaea and the global carbon cycle.</title>
        <authorList>
            <person name="Henriksen J.R."/>
            <person name="Luke J."/>
            <person name="Reinhart S."/>
            <person name="Benedict M.N."/>
            <person name="Youngblut N.D."/>
            <person name="Metcalf M.E."/>
            <person name="Whitaker R.J."/>
            <person name="Metcalf W.W."/>
        </authorList>
    </citation>
    <scope>NUCLEOTIDE SEQUENCE [LARGE SCALE GENOMIC DNA]</scope>
    <source>
        <strain evidence="10 11">LYC</strain>
    </source>
</reference>
<comment type="similarity">
    <text evidence="6 9">Belongs to the PTH2 family.</text>
</comment>
<comment type="catalytic activity">
    <reaction evidence="7 9">
        <text>an N-acyl-L-alpha-aminoacyl-tRNA + H2O = an N-acyl-L-amino acid + a tRNA + H(+)</text>
        <dbReference type="Rhea" id="RHEA:54448"/>
        <dbReference type="Rhea" id="RHEA-COMP:10123"/>
        <dbReference type="Rhea" id="RHEA-COMP:13883"/>
        <dbReference type="ChEBI" id="CHEBI:15377"/>
        <dbReference type="ChEBI" id="CHEBI:15378"/>
        <dbReference type="ChEBI" id="CHEBI:59874"/>
        <dbReference type="ChEBI" id="CHEBI:78442"/>
        <dbReference type="ChEBI" id="CHEBI:138191"/>
        <dbReference type="EC" id="3.1.1.29"/>
    </reaction>
</comment>
<dbReference type="EMBL" id="CP009513">
    <property type="protein sequence ID" value="AKB67746.1"/>
    <property type="molecule type" value="Genomic_DNA"/>
</dbReference>
<evidence type="ECO:0000256" key="8">
    <source>
        <dbReference type="ARBA" id="ARBA00050038"/>
    </source>
</evidence>
<comment type="subcellular location">
    <subcellularLocation>
        <location evidence="2 9">Cytoplasm</location>
    </subcellularLocation>
</comment>
<evidence type="ECO:0000256" key="4">
    <source>
        <dbReference type="ARBA" id="ARBA00022490"/>
    </source>
</evidence>
<dbReference type="FunFam" id="3.40.1490.10:FF:000001">
    <property type="entry name" value="Peptidyl-tRNA hydrolase 2"/>
    <property type="match status" value="1"/>
</dbReference>
<evidence type="ECO:0000256" key="2">
    <source>
        <dbReference type="ARBA" id="ARBA00004496"/>
    </source>
</evidence>
<dbReference type="NCBIfam" id="NF003314">
    <property type="entry name" value="PRK04322.1"/>
    <property type="match status" value="1"/>
</dbReference>
<dbReference type="Gene3D" id="3.40.1490.10">
    <property type="entry name" value="Bit1"/>
    <property type="match status" value="1"/>
</dbReference>
<evidence type="ECO:0000256" key="7">
    <source>
        <dbReference type="ARBA" id="ARBA00048707"/>
    </source>
</evidence>
<dbReference type="EC" id="3.1.1.29" evidence="3 9"/>
<dbReference type="InterPro" id="IPR034759">
    <property type="entry name" value="Pept_tRNA_hydro_arch"/>
</dbReference>
<name>A0A0E3LVW8_METMZ</name>
<evidence type="ECO:0000256" key="9">
    <source>
        <dbReference type="HAMAP-Rule" id="MF_00628"/>
    </source>
</evidence>
<dbReference type="GO" id="GO:0006412">
    <property type="term" value="P:translation"/>
    <property type="evidence" value="ECO:0007669"/>
    <property type="project" value="UniProtKB-UniRule"/>
</dbReference>
<evidence type="ECO:0000313" key="11">
    <source>
        <dbReference type="Proteomes" id="UP000033063"/>
    </source>
</evidence>
<proteinExistence type="inferred from homology"/>
<dbReference type="PANTHER" id="PTHR12649:SF11">
    <property type="entry name" value="PEPTIDYL-TRNA HYDROLASE 2, MITOCHONDRIAL"/>
    <property type="match status" value="1"/>
</dbReference>
<dbReference type="SMR" id="A0A0E3LVW8"/>
<organism evidence="10 11">
    <name type="scientific">Methanosarcina mazei LYC</name>
    <dbReference type="NCBI Taxonomy" id="1434114"/>
    <lineage>
        <taxon>Archaea</taxon>
        <taxon>Methanobacteriati</taxon>
        <taxon>Methanobacteriota</taxon>
        <taxon>Stenosarchaea group</taxon>
        <taxon>Methanomicrobia</taxon>
        <taxon>Methanosarcinales</taxon>
        <taxon>Methanosarcinaceae</taxon>
        <taxon>Methanosarcina</taxon>
    </lineage>
</organism>